<dbReference type="SUPFAM" id="SSF51556">
    <property type="entry name" value="Metallo-dependent hydrolases"/>
    <property type="match status" value="1"/>
</dbReference>
<dbReference type="PANTHER" id="PTHR11647">
    <property type="entry name" value="HYDRANTOINASE/DIHYDROPYRIMIDINASE FAMILY MEMBER"/>
    <property type="match status" value="1"/>
</dbReference>
<organism evidence="7 8">
    <name type="scientific">Trichobilharzia regenti</name>
    <name type="common">Nasal bird schistosome</name>
    <dbReference type="NCBI Taxonomy" id="157069"/>
    <lineage>
        <taxon>Eukaryota</taxon>
        <taxon>Metazoa</taxon>
        <taxon>Spiralia</taxon>
        <taxon>Lophotrochozoa</taxon>
        <taxon>Platyhelminthes</taxon>
        <taxon>Trematoda</taxon>
        <taxon>Digenea</taxon>
        <taxon>Strigeidida</taxon>
        <taxon>Schistosomatoidea</taxon>
        <taxon>Schistosomatidae</taxon>
        <taxon>Trichobilharzia</taxon>
    </lineage>
</organism>
<keyword evidence="7" id="KW-1185">Reference proteome</keyword>
<feature type="region of interest" description="Disordered" evidence="5">
    <location>
        <begin position="21"/>
        <end position="75"/>
    </location>
</feature>
<dbReference type="Gene3D" id="3.20.20.140">
    <property type="entry name" value="Metal-dependent hydrolases"/>
    <property type="match status" value="1"/>
</dbReference>
<dbReference type="Pfam" id="PF01979">
    <property type="entry name" value="Amidohydro_1"/>
    <property type="match status" value="1"/>
</dbReference>
<dbReference type="InterPro" id="IPR011059">
    <property type="entry name" value="Metal-dep_hydrolase_composite"/>
</dbReference>
<dbReference type="EC" id="3.5.2.2" evidence="4"/>
<dbReference type="Proteomes" id="UP000050795">
    <property type="component" value="Unassembled WGS sequence"/>
</dbReference>
<evidence type="ECO:0000313" key="8">
    <source>
        <dbReference type="WBParaSite" id="TREG1_93660.1"/>
    </source>
</evidence>
<feature type="domain" description="Amidohydrolase-related" evidence="6">
    <location>
        <begin position="311"/>
        <end position="428"/>
    </location>
</feature>
<feature type="region of interest" description="Disordered" evidence="5">
    <location>
        <begin position="584"/>
        <end position="612"/>
    </location>
</feature>
<comment type="cofactor">
    <cofactor evidence="1">
        <name>Zn(2+)</name>
        <dbReference type="ChEBI" id="CHEBI:29105"/>
    </cofactor>
</comment>
<dbReference type="AlphaFoldDB" id="A0AA85KJ35"/>
<evidence type="ECO:0000259" key="6">
    <source>
        <dbReference type="Pfam" id="PF01979"/>
    </source>
</evidence>
<protein>
    <recommendedName>
        <fullName evidence="4">dihydropyrimidinase</fullName>
        <ecNumber evidence="4">3.5.2.2</ecNumber>
    </recommendedName>
</protein>
<evidence type="ECO:0000256" key="3">
    <source>
        <dbReference type="ARBA" id="ARBA00036696"/>
    </source>
</evidence>
<dbReference type="PANTHER" id="PTHR11647:SF1">
    <property type="entry name" value="COLLAPSIN RESPONSE MEDIATOR PROTEIN"/>
    <property type="match status" value="1"/>
</dbReference>
<accession>A0AA85KJ35</accession>
<comment type="similarity">
    <text evidence="2">Belongs to the metallo-dependent hydrolases superfamily. Hydantoinase/dihydropyrimidinase family.</text>
</comment>
<evidence type="ECO:0000256" key="5">
    <source>
        <dbReference type="SAM" id="MobiDB-lite"/>
    </source>
</evidence>
<feature type="compositionally biased region" description="Low complexity" evidence="5">
    <location>
        <begin position="44"/>
        <end position="56"/>
    </location>
</feature>
<dbReference type="InterPro" id="IPR006680">
    <property type="entry name" value="Amidohydro-rel"/>
</dbReference>
<dbReference type="SUPFAM" id="SSF51338">
    <property type="entry name" value="Composite domain of metallo-dependent hydrolases"/>
    <property type="match status" value="1"/>
</dbReference>
<comment type="catalytic activity">
    <reaction evidence="3">
        <text>5,6-dihydrouracil + H2O = 3-(carbamoylamino)propanoate + H(+)</text>
        <dbReference type="Rhea" id="RHEA:16121"/>
        <dbReference type="ChEBI" id="CHEBI:11892"/>
        <dbReference type="ChEBI" id="CHEBI:15377"/>
        <dbReference type="ChEBI" id="CHEBI:15378"/>
        <dbReference type="ChEBI" id="CHEBI:15901"/>
        <dbReference type="EC" id="3.5.2.2"/>
    </reaction>
</comment>
<proteinExistence type="inferred from homology"/>
<dbReference type="WBParaSite" id="TREG1_93660.1">
    <property type="protein sequence ID" value="TREG1_93660.1"/>
    <property type="gene ID" value="TREG1_93660"/>
</dbReference>
<evidence type="ECO:0000256" key="1">
    <source>
        <dbReference type="ARBA" id="ARBA00001947"/>
    </source>
</evidence>
<reference evidence="8" key="2">
    <citation type="submission" date="2023-11" db="UniProtKB">
        <authorList>
            <consortium name="WormBaseParasite"/>
        </authorList>
    </citation>
    <scope>IDENTIFICATION</scope>
</reference>
<feature type="compositionally biased region" description="Polar residues" evidence="5">
    <location>
        <begin position="600"/>
        <end position="612"/>
    </location>
</feature>
<sequence length="612" mass="67341">MSHRREAGAVPPWVIPEEHARCSPRNKVNQQSTVEKSPLNQVENVVNNNSNNNNSNYKVNMAAGDSNSQQTPKAKKEQVYIMGGQLVNSDHIQYADILIEDGKVVSTGKTIQVGSDTLTIDASGMLIMPGGIDMATYLVQDIHSLDKEAYLNVTKEALIGGTTTIVDTILCPKDSSAIELLTKYKCTMKDTKLWCDIVIRIGFLEIHESQLSEIDDLSRIHGINSFLFIIDPVEMNRTSKDSVLITNLLIALEKCKESGSIAFIKSYLKTSNLDNKDDLELKSIEKIIFLANTANCPVVISSPNGLKTIEEVSEARRQIPPAHMTVCCTPNSLQPTTTKGQQYANKFLSRLTNGDITLISSDHYGVNSSDTIGKRLTTIWEVGVPSGWLDATSFVNITSANAARYLGLYPVKGCLSPGSDADLILWPSDSITRCGVGKPALVIHHGKLIVQEGKLIDNNNKTLKITPINKLNEFQSNQPCGLLKTGKTFPPTIYGLVKASERLRKRNQMPIDREPWTMNNLNETVMSSQQSSNTLNNGTNNNAIVTPNSNDEQKITDKVQNSTSSLNVRTIHGHRDLHASGFSLSGAQVDDDQPLRTGIRTRQTSESRNPLW</sequence>
<evidence type="ECO:0000256" key="2">
    <source>
        <dbReference type="ARBA" id="ARBA00008829"/>
    </source>
</evidence>
<name>A0AA85KJ35_TRIRE</name>
<dbReference type="GO" id="GO:0004157">
    <property type="term" value="F:dihydropyrimidinase activity"/>
    <property type="evidence" value="ECO:0007669"/>
    <property type="project" value="UniProtKB-EC"/>
</dbReference>
<dbReference type="GO" id="GO:0005829">
    <property type="term" value="C:cytosol"/>
    <property type="evidence" value="ECO:0007669"/>
    <property type="project" value="TreeGrafter"/>
</dbReference>
<dbReference type="InterPro" id="IPR032466">
    <property type="entry name" value="Metal_Hydrolase"/>
</dbReference>
<dbReference type="InterPro" id="IPR050378">
    <property type="entry name" value="Metallo-dep_Hydrolases_sf"/>
</dbReference>
<feature type="compositionally biased region" description="Polar residues" evidence="5">
    <location>
        <begin position="26"/>
        <end position="43"/>
    </location>
</feature>
<evidence type="ECO:0000313" key="7">
    <source>
        <dbReference type="Proteomes" id="UP000050795"/>
    </source>
</evidence>
<evidence type="ECO:0000256" key="4">
    <source>
        <dbReference type="ARBA" id="ARBA00039113"/>
    </source>
</evidence>
<reference evidence="7" key="1">
    <citation type="submission" date="2022-06" db="EMBL/GenBank/DDBJ databases">
        <authorList>
            <person name="Berger JAMES D."/>
            <person name="Berger JAMES D."/>
        </authorList>
    </citation>
    <scope>NUCLEOTIDE SEQUENCE [LARGE SCALE GENOMIC DNA]</scope>
</reference>